<dbReference type="InterPro" id="IPR052179">
    <property type="entry name" value="DD-CPase-like"/>
</dbReference>
<accession>A0A6N2RK05</accession>
<dbReference type="InterPro" id="IPR009045">
    <property type="entry name" value="Zn_M74/Hedgehog-like"/>
</dbReference>
<organism evidence="2">
    <name type="scientific">Blautia hansenii</name>
    <name type="common">Ruminococcus hansenii</name>
    <dbReference type="NCBI Taxonomy" id="1322"/>
    <lineage>
        <taxon>Bacteria</taxon>
        <taxon>Bacillati</taxon>
        <taxon>Bacillota</taxon>
        <taxon>Clostridia</taxon>
        <taxon>Lachnospirales</taxon>
        <taxon>Lachnospiraceae</taxon>
        <taxon>Blautia</taxon>
    </lineage>
</organism>
<dbReference type="InterPro" id="IPR058193">
    <property type="entry name" value="VanY/YodJ_core_dom"/>
</dbReference>
<dbReference type="PANTHER" id="PTHR34385">
    <property type="entry name" value="D-ALANYL-D-ALANINE CARBOXYPEPTIDASE"/>
    <property type="match status" value="1"/>
</dbReference>
<dbReference type="PANTHER" id="PTHR34385:SF1">
    <property type="entry name" value="PEPTIDOGLYCAN L-ALANYL-D-GLUTAMATE ENDOPEPTIDASE CWLK"/>
    <property type="match status" value="1"/>
</dbReference>
<dbReference type="AlphaFoldDB" id="A0A6N2RK05"/>
<dbReference type="InterPro" id="IPR003709">
    <property type="entry name" value="VanY-like_core_dom"/>
</dbReference>
<name>A0A6N2RK05_BLAHA</name>
<sequence>MFSYTQLINPSVPLAFDYIPTHLTTAKIPFAPSANEERKMLDIDAATAAKALFEQASLDHISLVGVSGYRSYLSQKQLYENALKRNSTAVAAPGTSEHQSGLALDVSCPSLNFELEESFSDTKEGKWLKAHAPIHGFILRYPKRKEHITGYPFEPWHIRFVGKTLSLYLSLTGLTLEEYHGMKLTQTF</sequence>
<feature type="domain" description="D-alanyl-D-alanine carboxypeptidase-like core" evidence="1">
    <location>
        <begin position="40"/>
        <end position="163"/>
    </location>
</feature>
<proteinExistence type="predicted"/>
<dbReference type="EC" id="3.4.16.4" evidence="2"/>
<dbReference type="GO" id="GO:0009002">
    <property type="term" value="F:serine-type D-Ala-D-Ala carboxypeptidase activity"/>
    <property type="evidence" value="ECO:0007669"/>
    <property type="project" value="UniProtKB-EC"/>
</dbReference>
<dbReference type="GO" id="GO:0006508">
    <property type="term" value="P:proteolysis"/>
    <property type="evidence" value="ECO:0007669"/>
    <property type="project" value="InterPro"/>
</dbReference>
<dbReference type="SUPFAM" id="SSF55166">
    <property type="entry name" value="Hedgehog/DD-peptidase"/>
    <property type="match status" value="1"/>
</dbReference>
<dbReference type="EMBL" id="CACRSY010000005">
    <property type="protein sequence ID" value="VYS80609.1"/>
    <property type="molecule type" value="Genomic_DNA"/>
</dbReference>
<keyword evidence="2" id="KW-0121">Carboxypeptidase</keyword>
<dbReference type="CDD" id="cd14852">
    <property type="entry name" value="LD-carboxypeptidase"/>
    <property type="match status" value="1"/>
</dbReference>
<gene>
    <name evidence="2" type="primary">vanYB_2</name>
    <name evidence="2" type="ORF">BHLFYP23_01638</name>
</gene>
<dbReference type="Pfam" id="PF02557">
    <property type="entry name" value="VanY"/>
    <property type="match status" value="1"/>
</dbReference>
<protein>
    <submittedName>
        <fullName evidence="2">D-alanyl-D-alanine carboxypeptidase</fullName>
        <ecNumber evidence="2">3.4.16.4</ecNumber>
    </submittedName>
</protein>
<dbReference type="RefSeq" id="WP_003021689.1">
    <property type="nucleotide sequence ID" value="NZ_CACRSY010000005.1"/>
</dbReference>
<keyword evidence="2" id="KW-0378">Hydrolase</keyword>
<dbReference type="Gene3D" id="3.30.1380.10">
    <property type="match status" value="1"/>
</dbReference>
<reference evidence="2" key="1">
    <citation type="submission" date="2019-11" db="EMBL/GenBank/DDBJ databases">
        <authorList>
            <person name="Feng L."/>
        </authorList>
    </citation>
    <scope>NUCLEOTIDE SEQUENCE</scope>
    <source>
        <strain evidence="2">BhanseniiLFYP23</strain>
    </source>
</reference>
<evidence type="ECO:0000313" key="2">
    <source>
        <dbReference type="EMBL" id="VYS80609.1"/>
    </source>
</evidence>
<keyword evidence="2" id="KW-0645">Protease</keyword>
<evidence type="ECO:0000259" key="1">
    <source>
        <dbReference type="Pfam" id="PF02557"/>
    </source>
</evidence>